<reference evidence="9 10" key="1">
    <citation type="journal article" date="2010" name="Nat. Biotechnol.">
        <title>Genome sequence of the model mushroom Schizophyllum commune.</title>
        <authorList>
            <person name="Ohm R.A."/>
            <person name="de Jong J.F."/>
            <person name="Lugones L.G."/>
            <person name="Aerts A."/>
            <person name="Kothe E."/>
            <person name="Stajich J.E."/>
            <person name="de Vries R.P."/>
            <person name="Record E."/>
            <person name="Levasseur A."/>
            <person name="Baker S.E."/>
            <person name="Bartholomew K.A."/>
            <person name="Coutinho P.M."/>
            <person name="Erdmann S."/>
            <person name="Fowler T.J."/>
            <person name="Gathman A.C."/>
            <person name="Lombard V."/>
            <person name="Henrissat B."/>
            <person name="Knabe N."/>
            <person name="Kuees U."/>
            <person name="Lilly W.W."/>
            <person name="Lindquist E."/>
            <person name="Lucas S."/>
            <person name="Magnuson J.K."/>
            <person name="Piumi F."/>
            <person name="Raudaskoski M."/>
            <person name="Salamov A."/>
            <person name="Schmutz J."/>
            <person name="Schwarze F.W.M.R."/>
            <person name="vanKuyk P.A."/>
            <person name="Horton J.S."/>
            <person name="Grigoriev I.V."/>
            <person name="Woesten H.A.B."/>
        </authorList>
    </citation>
    <scope>NUCLEOTIDE SEQUENCE [LARGE SCALE GENOMIC DNA]</scope>
    <source>
        <strain evidence="10">H4-8 / FGSC 9210</strain>
    </source>
</reference>
<comment type="similarity">
    <text evidence="2">Belongs to the glycosyl hydrolase 29 family.</text>
</comment>
<feature type="chain" id="PRO_5003120263" description="alpha-L-fucosidase" evidence="7">
    <location>
        <begin position="20"/>
        <end position="790"/>
    </location>
</feature>
<dbReference type="STRING" id="578458.D8PTJ5"/>
<dbReference type="EC" id="3.2.1.51" evidence="3"/>
<name>D8PTJ5_SCHCM</name>
<organism evidence="10">
    <name type="scientific">Schizophyllum commune (strain H4-8 / FGSC 9210)</name>
    <name type="common">Split gill fungus</name>
    <dbReference type="NCBI Taxonomy" id="578458"/>
    <lineage>
        <taxon>Eukaryota</taxon>
        <taxon>Fungi</taxon>
        <taxon>Dikarya</taxon>
        <taxon>Basidiomycota</taxon>
        <taxon>Agaricomycotina</taxon>
        <taxon>Agaricomycetes</taxon>
        <taxon>Agaricomycetidae</taxon>
        <taxon>Agaricales</taxon>
        <taxon>Schizophyllaceae</taxon>
        <taxon>Schizophyllum</taxon>
    </lineage>
</organism>
<evidence type="ECO:0000313" key="10">
    <source>
        <dbReference type="Proteomes" id="UP000007431"/>
    </source>
</evidence>
<dbReference type="GO" id="GO:0006004">
    <property type="term" value="P:fucose metabolic process"/>
    <property type="evidence" value="ECO:0007669"/>
    <property type="project" value="InterPro"/>
</dbReference>
<dbReference type="EMBL" id="GL377303">
    <property type="protein sequence ID" value="EFJ00515.1"/>
    <property type="molecule type" value="Genomic_DNA"/>
</dbReference>
<feature type="signal peptide" evidence="7">
    <location>
        <begin position="1"/>
        <end position="19"/>
    </location>
</feature>
<evidence type="ECO:0000256" key="4">
    <source>
        <dbReference type="ARBA" id="ARBA00022729"/>
    </source>
</evidence>
<sequence>MHSRIPLVSLSFLASVASASFSQISLDNLYNIKAASNGTDSASADFDGSGRAYPAEYLPSEPSSAYRGIEFNLPPFRDADAYDAVRSDSQDVVLYSNASYHSFHAVATSTWPPSSYAQARAGNLTLHFTDGSEDVVGIIVAPWYSDSPFDGPIHTLELIIKLTISPWHYANASLDYNTTIDHNITHIHYVTTRLPSDRPLTSITLPANTTYINWFAITLQEAASRADGPALSVQHVRSTTKWIDMFDVQQIEVLLDNLASLSGDVSQWITSRHNVSIESDALETVVPATFQRLRSNDQVLLKVGVKLKDSVEVGSEVNANVVVQDAASGAQVEIANAEGWTITAGIPQWQANDDSLGTHESPEWGVYSVPAWAPTGVQYAEWYNWQLHVPPNASSPTWTHHLETYGQDVVYDDFIDQWDTSEWNPDDWVDLFAEAGARYFVLTSKHHEGFTLFDAGNSTNRSALLMGPKRDIVGDLFASAKARQPDMRRGTYFSFPEWYHPDYAPYGRTKFPGQPALNAFTGECCDPYTGYIPVDEFTEGVQRPQLEQLFYKYDTDILWCDADGASAFPRIAADWYNYAAAQDRLVVRNNRCGSNQTDFVTPEYATFSAQLSQKWESSAGIDPFSYGYNSDTPSDGYANASTLVPQLIDIVSKGGNYLLDIGPMANGTIVDEEVEPLREIGAWLAHSGEAIYGTRPWFVQTSATPGVDFIDVRFTTTVDAFYIIAVERPDGEFLRVRAPVPIKEGDTVTLLGADDSELEWAIEDGILSIAFKEDVLDRIRYAWAFKVEYK</sequence>
<keyword evidence="6" id="KW-0326">Glycosidase</keyword>
<evidence type="ECO:0000256" key="6">
    <source>
        <dbReference type="ARBA" id="ARBA00023295"/>
    </source>
</evidence>
<dbReference type="PRINTS" id="PR00741">
    <property type="entry name" value="GLHYDRLASE29"/>
</dbReference>
<dbReference type="GO" id="GO:0004560">
    <property type="term" value="F:alpha-L-fucosidase activity"/>
    <property type="evidence" value="ECO:0007669"/>
    <property type="project" value="UniProtKB-EC"/>
</dbReference>
<dbReference type="SUPFAM" id="SSF51445">
    <property type="entry name" value="(Trans)glycosidases"/>
    <property type="match status" value="1"/>
</dbReference>
<dbReference type="PANTHER" id="PTHR10030:SF37">
    <property type="entry name" value="ALPHA-L-FUCOSIDASE-RELATED"/>
    <property type="match status" value="1"/>
</dbReference>
<dbReference type="OMA" id="WWYSTHH"/>
<dbReference type="Proteomes" id="UP000007431">
    <property type="component" value="Unassembled WGS sequence"/>
</dbReference>
<dbReference type="InterPro" id="IPR017853">
    <property type="entry name" value="GH"/>
</dbReference>
<dbReference type="VEuPathDB" id="FungiDB:SCHCODRAFT_02604713"/>
<evidence type="ECO:0000313" key="9">
    <source>
        <dbReference type="EMBL" id="EFJ00515.1"/>
    </source>
</evidence>
<dbReference type="GO" id="GO:0016139">
    <property type="term" value="P:glycoside catabolic process"/>
    <property type="evidence" value="ECO:0007669"/>
    <property type="project" value="TreeGrafter"/>
</dbReference>
<dbReference type="Gene3D" id="2.60.40.1180">
    <property type="entry name" value="Golgi alpha-mannosidase II"/>
    <property type="match status" value="1"/>
</dbReference>
<dbReference type="InterPro" id="IPR000933">
    <property type="entry name" value="Glyco_hydro_29"/>
</dbReference>
<evidence type="ECO:0000256" key="1">
    <source>
        <dbReference type="ARBA" id="ARBA00004071"/>
    </source>
</evidence>
<dbReference type="Gene3D" id="3.20.20.80">
    <property type="entry name" value="Glycosidases"/>
    <property type="match status" value="1"/>
</dbReference>
<keyword evidence="4 7" id="KW-0732">Signal</keyword>
<dbReference type="eggNOG" id="KOG3340">
    <property type="taxonomic scope" value="Eukaryota"/>
</dbReference>
<evidence type="ECO:0000256" key="2">
    <source>
        <dbReference type="ARBA" id="ARBA00007951"/>
    </source>
</evidence>
<dbReference type="Pfam" id="PF01120">
    <property type="entry name" value="Alpha_L_fucos"/>
    <property type="match status" value="1"/>
</dbReference>
<keyword evidence="10" id="KW-1185">Reference proteome</keyword>
<evidence type="ECO:0000256" key="5">
    <source>
        <dbReference type="ARBA" id="ARBA00022801"/>
    </source>
</evidence>
<dbReference type="InParanoid" id="D8PTJ5"/>
<accession>D8PTJ5</accession>
<dbReference type="InterPro" id="IPR057739">
    <property type="entry name" value="Glyco_hydro_29_N"/>
</dbReference>
<comment type="function">
    <text evidence="1">Alpha-L-fucosidase is responsible for hydrolyzing the alpha-1,6-linked fucose joined to the reducing-end N-acetylglucosamine of the carbohydrate moieties of glycoproteins.</text>
</comment>
<dbReference type="HOGENOM" id="CLU_002934_4_1_1"/>
<feature type="domain" description="Glycoside hydrolase family 29 N-terminal" evidence="8">
    <location>
        <begin position="364"/>
        <end position="689"/>
    </location>
</feature>
<gene>
    <name evidence="9" type="ORF">SCHCODRAFT_232874</name>
</gene>
<keyword evidence="5 9" id="KW-0378">Hydrolase</keyword>
<dbReference type="InterPro" id="IPR016286">
    <property type="entry name" value="FUC_metazoa-typ"/>
</dbReference>
<dbReference type="PANTHER" id="PTHR10030">
    <property type="entry name" value="ALPHA-L-FUCOSIDASE"/>
    <property type="match status" value="1"/>
</dbReference>
<dbReference type="InterPro" id="IPR013780">
    <property type="entry name" value="Glyco_hydro_b"/>
</dbReference>
<evidence type="ECO:0000256" key="7">
    <source>
        <dbReference type="SAM" id="SignalP"/>
    </source>
</evidence>
<protein>
    <recommendedName>
        <fullName evidence="3">alpha-L-fucosidase</fullName>
        <ecNumber evidence="3">3.2.1.51</ecNumber>
    </recommendedName>
</protein>
<evidence type="ECO:0000259" key="8">
    <source>
        <dbReference type="Pfam" id="PF01120"/>
    </source>
</evidence>
<dbReference type="SMART" id="SM00812">
    <property type="entry name" value="Alpha_L_fucos"/>
    <property type="match status" value="1"/>
</dbReference>
<proteinExistence type="inferred from homology"/>
<evidence type="ECO:0000256" key="3">
    <source>
        <dbReference type="ARBA" id="ARBA00012662"/>
    </source>
</evidence>
<dbReference type="AlphaFoldDB" id="D8PTJ5"/>